<evidence type="ECO:0000256" key="3">
    <source>
        <dbReference type="SAM" id="SignalP"/>
    </source>
</evidence>
<keyword evidence="3" id="KW-0732">Signal</keyword>
<evidence type="ECO:0000256" key="2">
    <source>
        <dbReference type="SAM" id="MobiDB-lite"/>
    </source>
</evidence>
<accession>A0A9Q9C1T0</accession>
<keyword evidence="1" id="KW-0175">Coiled coil</keyword>
<feature type="region of interest" description="Disordered" evidence="2">
    <location>
        <begin position="56"/>
        <end position="117"/>
    </location>
</feature>
<gene>
    <name evidence="4" type="ORF">GPU96_01g01970</name>
</gene>
<dbReference type="EMBL" id="CP075147">
    <property type="protein sequence ID" value="UTX42491.1"/>
    <property type="molecule type" value="Genomic_DNA"/>
</dbReference>
<evidence type="ECO:0000256" key="1">
    <source>
        <dbReference type="SAM" id="Coils"/>
    </source>
</evidence>
<organism evidence="4 5">
    <name type="scientific">Encephalitozoon hellem</name>
    <name type="common">Microsporidian parasite</name>
    <dbReference type="NCBI Taxonomy" id="27973"/>
    <lineage>
        <taxon>Eukaryota</taxon>
        <taxon>Fungi</taxon>
        <taxon>Fungi incertae sedis</taxon>
        <taxon>Microsporidia</taxon>
        <taxon>Unikaryonidae</taxon>
        <taxon>Encephalitozoon</taxon>
    </lineage>
</organism>
<feature type="compositionally biased region" description="Basic and acidic residues" evidence="2">
    <location>
        <begin position="80"/>
        <end position="99"/>
    </location>
</feature>
<dbReference type="Proteomes" id="UP001059546">
    <property type="component" value="Chromosome I"/>
</dbReference>
<proteinExistence type="predicted"/>
<sequence>MMIIMVLLQLCMSKVVVIDDLGVTEKRGQDPDMARKVMNVLGGAIKNSKDTVLLSNSKGTKRIAGDSESGLSKYNGMGQDESKPSDKTNDGESKKDDSGGHSMSGLPKPEYTGRPIRNLAGEDMMPEIKRGYQEDSLLNPLHIRSLFGGNNQEMLGKNIYEGSGMQNYAPKDILMGYRSDQSKYTPFSLGGGDSFTDVPRYGGAPLEDGMGFGIAGNGGPSDELRAKRSFIALKMAQSKQKESILQNSIDKLLQDIDQIAEKIQDTQKMKDGMMSRLHTKKNHLRNLQANIKEVEVQRRRTLALIRLSRNELLKLSKMMDDQRSKLALLEDEEKIFSDRIKKYDEEYDIGNRELQLDETRSQEIKRNIEELERLYNVLKIRNNELLNERNKESAIRNRLELETERLDRNTIDFI</sequence>
<evidence type="ECO:0000313" key="5">
    <source>
        <dbReference type="Proteomes" id="UP001059546"/>
    </source>
</evidence>
<dbReference type="AlphaFoldDB" id="A0A9Q9C1T0"/>
<feature type="signal peptide" evidence="3">
    <location>
        <begin position="1"/>
        <end position="18"/>
    </location>
</feature>
<feature type="chain" id="PRO_5040261045" evidence="3">
    <location>
        <begin position="19"/>
        <end position="414"/>
    </location>
</feature>
<name>A0A9Q9C1T0_ENCHE</name>
<reference evidence="4" key="1">
    <citation type="submission" date="2021-05" db="EMBL/GenBank/DDBJ databases">
        <title>Encephalitozoon hellem ATCC 50604 Complete Genome.</title>
        <authorList>
            <person name="Mascarenhas dos Santos A.C."/>
            <person name="Julian A.T."/>
            <person name="Pombert J.-F."/>
        </authorList>
    </citation>
    <scope>NUCLEOTIDE SEQUENCE</scope>
    <source>
        <strain evidence="4">ATCC 50604</strain>
    </source>
</reference>
<feature type="coiled-coil region" evidence="1">
    <location>
        <begin position="249"/>
        <end position="402"/>
    </location>
</feature>
<evidence type="ECO:0000313" key="4">
    <source>
        <dbReference type="EMBL" id="UTX42491.1"/>
    </source>
</evidence>
<protein>
    <submittedName>
        <fullName evidence="4">Uncharacterized protein</fullName>
    </submittedName>
</protein>